<evidence type="ECO:0000313" key="2">
    <source>
        <dbReference type="Proteomes" id="UP001273531"/>
    </source>
</evidence>
<gene>
    <name evidence="1" type="ORF">RZN05_09440</name>
</gene>
<reference evidence="1 2" key="1">
    <citation type="submission" date="2023-10" db="EMBL/GenBank/DDBJ databases">
        <title>Sphingomonas sp. HF-S4 16S ribosomal RNA gene Genome sequencing and assembly.</title>
        <authorList>
            <person name="Lee H."/>
        </authorList>
    </citation>
    <scope>NUCLEOTIDE SEQUENCE [LARGE SCALE GENOMIC DNA]</scope>
    <source>
        <strain evidence="1 2">HF-S4</strain>
    </source>
</reference>
<accession>A0ABU3Y723</accession>
<dbReference type="RefSeq" id="WP_317226362.1">
    <property type="nucleotide sequence ID" value="NZ_JAWJEJ010000001.1"/>
</dbReference>
<dbReference type="Proteomes" id="UP001273531">
    <property type="component" value="Unassembled WGS sequence"/>
</dbReference>
<name>A0ABU3Y723_9SPHN</name>
<protein>
    <submittedName>
        <fullName evidence="1">Uncharacterized protein</fullName>
    </submittedName>
</protein>
<sequence>MSLLAFLGLVRGLDLASLPAPANAQQGAAVAQQHALHALVADVSGGKATITGERLFTVDKSVPWAAIAKRIDNIARERGATAAALPGADPGKKLAQAWRAKDGSGVMVAMVPSASGGTVGYFAVKLVD</sequence>
<comment type="caution">
    <text evidence="1">The sequence shown here is derived from an EMBL/GenBank/DDBJ whole genome shotgun (WGS) entry which is preliminary data.</text>
</comment>
<evidence type="ECO:0000313" key="1">
    <source>
        <dbReference type="EMBL" id="MDV3457204.1"/>
    </source>
</evidence>
<proteinExistence type="predicted"/>
<dbReference type="EMBL" id="JAWJEJ010000001">
    <property type="protein sequence ID" value="MDV3457204.1"/>
    <property type="molecule type" value="Genomic_DNA"/>
</dbReference>
<organism evidence="1 2">
    <name type="scientific">Sphingomonas agrestis</name>
    <dbReference type="NCBI Taxonomy" id="3080540"/>
    <lineage>
        <taxon>Bacteria</taxon>
        <taxon>Pseudomonadati</taxon>
        <taxon>Pseudomonadota</taxon>
        <taxon>Alphaproteobacteria</taxon>
        <taxon>Sphingomonadales</taxon>
        <taxon>Sphingomonadaceae</taxon>
        <taxon>Sphingomonas</taxon>
    </lineage>
</organism>
<keyword evidence="2" id="KW-1185">Reference proteome</keyword>